<dbReference type="Gene3D" id="3.10.180.10">
    <property type="entry name" value="2,3-Dihydroxybiphenyl 1,2-Dioxygenase, domain 1"/>
    <property type="match status" value="1"/>
</dbReference>
<dbReference type="InterPro" id="IPR004360">
    <property type="entry name" value="Glyas_Fos-R_dOase_dom"/>
</dbReference>
<dbReference type="SUPFAM" id="SSF54593">
    <property type="entry name" value="Glyoxalase/Bleomycin resistance protein/Dihydroxybiphenyl dioxygenase"/>
    <property type="match status" value="1"/>
</dbReference>
<dbReference type="EMBL" id="MLJW01000735">
    <property type="protein sequence ID" value="OIQ83104.1"/>
    <property type="molecule type" value="Genomic_DNA"/>
</dbReference>
<evidence type="ECO:0000259" key="1">
    <source>
        <dbReference type="Pfam" id="PF00903"/>
    </source>
</evidence>
<feature type="domain" description="Glyoxalase/fosfomycin resistance/dioxygenase" evidence="1">
    <location>
        <begin position="11"/>
        <end position="33"/>
    </location>
</feature>
<dbReference type="InterPro" id="IPR029068">
    <property type="entry name" value="Glyas_Bleomycin-R_OHBP_Dase"/>
</dbReference>
<proteinExistence type="predicted"/>
<dbReference type="AlphaFoldDB" id="A0A1J5QI11"/>
<evidence type="ECO:0000313" key="2">
    <source>
        <dbReference type="EMBL" id="OIQ83104.1"/>
    </source>
</evidence>
<comment type="caution">
    <text evidence="2">The sequence shown here is derived from an EMBL/GenBank/DDBJ whole genome shotgun (WGS) entry which is preliminary data.</text>
</comment>
<dbReference type="Pfam" id="PF00903">
    <property type="entry name" value="Glyoxalase"/>
    <property type="match status" value="1"/>
</dbReference>
<reference evidence="2" key="1">
    <citation type="submission" date="2016-10" db="EMBL/GenBank/DDBJ databases">
        <title>Sequence of Gallionella enrichment culture.</title>
        <authorList>
            <person name="Poehlein A."/>
            <person name="Muehling M."/>
            <person name="Daniel R."/>
        </authorList>
    </citation>
    <scope>NUCLEOTIDE SEQUENCE</scope>
</reference>
<organism evidence="2">
    <name type="scientific">mine drainage metagenome</name>
    <dbReference type="NCBI Taxonomy" id="410659"/>
    <lineage>
        <taxon>unclassified sequences</taxon>
        <taxon>metagenomes</taxon>
        <taxon>ecological metagenomes</taxon>
    </lineage>
</organism>
<protein>
    <recommendedName>
        <fullName evidence="1">Glyoxalase/fosfomycin resistance/dioxygenase domain-containing protein</fullName>
    </recommendedName>
</protein>
<gene>
    <name evidence="2" type="ORF">GALL_350990</name>
</gene>
<sequence length="34" mass="3545">MLADSPAFSGLAVDDIPAALHFYQDVLGLPVTEA</sequence>
<name>A0A1J5QI11_9ZZZZ</name>
<accession>A0A1J5QI11</accession>